<dbReference type="InterPro" id="IPR045584">
    <property type="entry name" value="Pilin-like"/>
</dbReference>
<dbReference type="Gene3D" id="3.30.700.10">
    <property type="entry name" value="Glycoprotein, Type 4 Pilin"/>
    <property type="match status" value="1"/>
</dbReference>
<evidence type="ECO:0000313" key="4">
    <source>
        <dbReference type="Proteomes" id="UP000824139"/>
    </source>
</evidence>
<dbReference type="InterPro" id="IPR046721">
    <property type="entry name" value="DUF6613"/>
</dbReference>
<keyword evidence="1" id="KW-0472">Membrane</keyword>
<dbReference type="SUPFAM" id="SSF54523">
    <property type="entry name" value="Pili subunits"/>
    <property type="match status" value="1"/>
</dbReference>
<evidence type="ECO:0000313" key="3">
    <source>
        <dbReference type="EMBL" id="HIS82923.1"/>
    </source>
</evidence>
<comment type="caution">
    <text evidence="3">The sequence shown here is derived from an EMBL/GenBank/DDBJ whole genome shotgun (WGS) entry which is preliminary data.</text>
</comment>
<name>A0A9D1FVX6_9BACT</name>
<sequence length="239" mass="27205">MKNNNKAFTLAEVLITLGIIGIIAAMTLPSLIQKQQKKMAANQLKVMYSKLYNTIKMAEVHEGEAKYWQYFDENLSVSDNSWNWANRYLVPYFKKLNVYRDNRLHGCKNITYKKIDGRVMDCNSVIGFCETCGSAMGGNMTQIHLVDGTIVIVMVRKTSTNTQVEIDIDTNGYKGPNTWGKDIFRLQMSSSTQYRLLGAPYYGIKRDTALRQCINEKGVFSCAAVIMGDGWEIKDDYPW</sequence>
<evidence type="ECO:0000259" key="2">
    <source>
        <dbReference type="Pfam" id="PF20318"/>
    </source>
</evidence>
<organism evidence="3 4">
    <name type="scientific">Candidatus Scatenecus faecavium</name>
    <dbReference type="NCBI Taxonomy" id="2840915"/>
    <lineage>
        <taxon>Bacteria</taxon>
        <taxon>Candidatus Scatenecus</taxon>
    </lineage>
</organism>
<reference evidence="3" key="1">
    <citation type="submission" date="2020-10" db="EMBL/GenBank/DDBJ databases">
        <authorList>
            <person name="Gilroy R."/>
        </authorList>
    </citation>
    <scope>NUCLEOTIDE SEQUENCE</scope>
    <source>
        <strain evidence="3">CHK152-2994</strain>
    </source>
</reference>
<dbReference type="InterPro" id="IPR012902">
    <property type="entry name" value="N_methyl_site"/>
</dbReference>
<dbReference type="NCBIfam" id="TIGR02532">
    <property type="entry name" value="IV_pilin_GFxxxE"/>
    <property type="match status" value="1"/>
</dbReference>
<gene>
    <name evidence="3" type="ORF">IAD41_04880</name>
</gene>
<protein>
    <submittedName>
        <fullName evidence="3">Prepilin-type N-terminal cleavage/methylation domain-containing protein</fullName>
    </submittedName>
</protein>
<feature type="transmembrane region" description="Helical" evidence="1">
    <location>
        <begin position="7"/>
        <end position="28"/>
    </location>
</feature>
<feature type="domain" description="DUF6613" evidence="2">
    <location>
        <begin position="30"/>
        <end position="238"/>
    </location>
</feature>
<dbReference type="Proteomes" id="UP000824139">
    <property type="component" value="Unassembled WGS sequence"/>
</dbReference>
<reference evidence="3" key="2">
    <citation type="journal article" date="2021" name="PeerJ">
        <title>Extensive microbial diversity within the chicken gut microbiome revealed by metagenomics and culture.</title>
        <authorList>
            <person name="Gilroy R."/>
            <person name="Ravi A."/>
            <person name="Getino M."/>
            <person name="Pursley I."/>
            <person name="Horton D.L."/>
            <person name="Alikhan N.F."/>
            <person name="Baker D."/>
            <person name="Gharbi K."/>
            <person name="Hall N."/>
            <person name="Watson M."/>
            <person name="Adriaenssens E.M."/>
            <person name="Foster-Nyarko E."/>
            <person name="Jarju S."/>
            <person name="Secka A."/>
            <person name="Antonio M."/>
            <person name="Oren A."/>
            <person name="Chaudhuri R.R."/>
            <person name="La Ragione R."/>
            <person name="Hildebrand F."/>
            <person name="Pallen M.J."/>
        </authorList>
    </citation>
    <scope>NUCLEOTIDE SEQUENCE</scope>
    <source>
        <strain evidence="3">CHK152-2994</strain>
    </source>
</reference>
<keyword evidence="1" id="KW-1133">Transmembrane helix</keyword>
<accession>A0A9D1FVX6</accession>
<keyword evidence="1" id="KW-0812">Transmembrane</keyword>
<dbReference type="Pfam" id="PF20318">
    <property type="entry name" value="DUF6613"/>
    <property type="match status" value="1"/>
</dbReference>
<dbReference type="AlphaFoldDB" id="A0A9D1FVX6"/>
<proteinExistence type="predicted"/>
<dbReference type="EMBL" id="DVJO01000104">
    <property type="protein sequence ID" value="HIS82923.1"/>
    <property type="molecule type" value="Genomic_DNA"/>
</dbReference>
<dbReference type="Pfam" id="PF07963">
    <property type="entry name" value="N_methyl"/>
    <property type="match status" value="1"/>
</dbReference>
<evidence type="ECO:0000256" key="1">
    <source>
        <dbReference type="SAM" id="Phobius"/>
    </source>
</evidence>